<proteinExistence type="predicted"/>
<feature type="compositionally biased region" description="Acidic residues" evidence="1">
    <location>
        <begin position="40"/>
        <end position="49"/>
    </location>
</feature>
<feature type="region of interest" description="Disordered" evidence="1">
    <location>
        <begin position="1"/>
        <end position="49"/>
    </location>
</feature>
<comment type="caution">
    <text evidence="3">The sequence shown here is derived from an EMBL/GenBank/DDBJ whole genome shotgun (WGS) entry which is preliminary data.</text>
</comment>
<dbReference type="Proteomes" id="UP001140949">
    <property type="component" value="Unassembled WGS sequence"/>
</dbReference>
<evidence type="ECO:0000256" key="1">
    <source>
        <dbReference type="SAM" id="MobiDB-lite"/>
    </source>
</evidence>
<evidence type="ECO:0000313" key="4">
    <source>
        <dbReference type="Proteomes" id="UP001140949"/>
    </source>
</evidence>
<dbReference type="InterPro" id="IPR012891">
    <property type="entry name" value="GCK_dom"/>
</dbReference>
<keyword evidence="4" id="KW-1185">Reference proteome</keyword>
<dbReference type="EMBL" id="JANAVB010026400">
    <property type="protein sequence ID" value="KAJ6819216.1"/>
    <property type="molecule type" value="Genomic_DNA"/>
</dbReference>
<sequence>MENQPDPNPNPKSQPVDPPSPSSSQPDPAGSETPGSGGEGEVEEAEEEAECGFCLFMKGGGCKDAFVTWEKCIKEAEKSEEDIADKCFDITQKLKLCMDEHADYYAPILDAEKSMAKAVSEAEEADKSEAGDGGAPLVESEKSAAP</sequence>
<feature type="compositionally biased region" description="Low complexity" evidence="1">
    <location>
        <begin position="22"/>
        <end position="34"/>
    </location>
</feature>
<feature type="compositionally biased region" description="Pro residues" evidence="1">
    <location>
        <begin position="1"/>
        <end position="21"/>
    </location>
</feature>
<dbReference type="Gene3D" id="1.10.287.2900">
    <property type="match status" value="1"/>
</dbReference>
<dbReference type="PANTHER" id="PTHR34357">
    <property type="entry name" value="F7A19.14 PROTEIN-RELATED"/>
    <property type="match status" value="1"/>
</dbReference>
<dbReference type="Pfam" id="PF07802">
    <property type="entry name" value="GCK"/>
    <property type="match status" value="1"/>
</dbReference>
<dbReference type="PANTHER" id="PTHR34357:SF2">
    <property type="entry name" value="F26F24.3-RELATED"/>
    <property type="match status" value="1"/>
</dbReference>
<evidence type="ECO:0000259" key="2">
    <source>
        <dbReference type="SMART" id="SM01227"/>
    </source>
</evidence>
<name>A0AAX6FS30_IRIPA</name>
<reference evidence="3" key="1">
    <citation type="journal article" date="2023" name="GigaByte">
        <title>Genome assembly of the bearded iris, Iris pallida Lam.</title>
        <authorList>
            <person name="Bruccoleri R.E."/>
            <person name="Oakeley E.J."/>
            <person name="Faust A.M.E."/>
            <person name="Altorfer M."/>
            <person name="Dessus-Babus S."/>
            <person name="Burckhardt D."/>
            <person name="Oertli M."/>
            <person name="Naumann U."/>
            <person name="Petersen F."/>
            <person name="Wong J."/>
        </authorList>
    </citation>
    <scope>NUCLEOTIDE SEQUENCE</scope>
    <source>
        <strain evidence="3">GSM-AAB239-AS_SAM_17_03QT</strain>
    </source>
</reference>
<dbReference type="SMART" id="SM01227">
    <property type="entry name" value="GCK"/>
    <property type="match status" value="1"/>
</dbReference>
<dbReference type="AlphaFoldDB" id="A0AAX6FS30"/>
<gene>
    <name evidence="3" type="ORF">M6B38_403400</name>
</gene>
<feature type="domain" description="GCK" evidence="2">
    <location>
        <begin position="49"/>
        <end position="123"/>
    </location>
</feature>
<feature type="region of interest" description="Disordered" evidence="1">
    <location>
        <begin position="117"/>
        <end position="146"/>
    </location>
</feature>
<reference evidence="3" key="2">
    <citation type="submission" date="2023-04" db="EMBL/GenBank/DDBJ databases">
        <authorList>
            <person name="Bruccoleri R.E."/>
            <person name="Oakeley E.J."/>
            <person name="Faust A.-M."/>
            <person name="Dessus-Babus S."/>
            <person name="Altorfer M."/>
            <person name="Burckhardt D."/>
            <person name="Oertli M."/>
            <person name="Naumann U."/>
            <person name="Petersen F."/>
            <person name="Wong J."/>
        </authorList>
    </citation>
    <scope>NUCLEOTIDE SEQUENCE</scope>
    <source>
        <strain evidence="3">GSM-AAB239-AS_SAM_17_03QT</strain>
        <tissue evidence="3">Leaf</tissue>
    </source>
</reference>
<evidence type="ECO:0000313" key="3">
    <source>
        <dbReference type="EMBL" id="KAJ6819216.1"/>
    </source>
</evidence>
<protein>
    <recommendedName>
        <fullName evidence="2">GCK domain-containing protein</fullName>
    </recommendedName>
</protein>
<organism evidence="3 4">
    <name type="scientific">Iris pallida</name>
    <name type="common">Sweet iris</name>
    <dbReference type="NCBI Taxonomy" id="29817"/>
    <lineage>
        <taxon>Eukaryota</taxon>
        <taxon>Viridiplantae</taxon>
        <taxon>Streptophyta</taxon>
        <taxon>Embryophyta</taxon>
        <taxon>Tracheophyta</taxon>
        <taxon>Spermatophyta</taxon>
        <taxon>Magnoliopsida</taxon>
        <taxon>Liliopsida</taxon>
        <taxon>Asparagales</taxon>
        <taxon>Iridaceae</taxon>
        <taxon>Iridoideae</taxon>
        <taxon>Irideae</taxon>
        <taxon>Iris</taxon>
    </lineage>
</organism>
<accession>A0AAX6FS30</accession>